<evidence type="ECO:0000259" key="8">
    <source>
        <dbReference type="Pfam" id="PF14161"/>
    </source>
</evidence>
<dbReference type="InterPro" id="IPR025741">
    <property type="entry name" value="FAM110_C"/>
</dbReference>
<feature type="compositionally biased region" description="Polar residues" evidence="6">
    <location>
        <begin position="112"/>
        <end position="128"/>
    </location>
</feature>
<dbReference type="AlphaFoldDB" id="H3CCM5"/>
<feature type="compositionally biased region" description="Pro residues" evidence="6">
    <location>
        <begin position="253"/>
        <end position="268"/>
    </location>
</feature>
<comment type="subcellular location">
    <subcellularLocation>
        <location evidence="1">Cytoplasm</location>
        <location evidence="1">Cytoskeleton</location>
        <location evidence="1">Microtubule organizing center</location>
        <location evidence="1">Centrosome</location>
    </subcellularLocation>
</comment>
<feature type="region of interest" description="Disordered" evidence="6">
    <location>
        <begin position="242"/>
        <end position="272"/>
    </location>
</feature>
<evidence type="ECO:0000313" key="9">
    <source>
        <dbReference type="Ensembl" id="ENSTNIP00000005998.1"/>
    </source>
</evidence>
<organism evidence="9 10">
    <name type="scientific">Tetraodon nigroviridis</name>
    <name type="common">Spotted green pufferfish</name>
    <name type="synonym">Chelonodon nigroviridis</name>
    <dbReference type="NCBI Taxonomy" id="99883"/>
    <lineage>
        <taxon>Eukaryota</taxon>
        <taxon>Metazoa</taxon>
        <taxon>Chordata</taxon>
        <taxon>Craniata</taxon>
        <taxon>Vertebrata</taxon>
        <taxon>Euteleostomi</taxon>
        <taxon>Actinopterygii</taxon>
        <taxon>Neopterygii</taxon>
        <taxon>Teleostei</taxon>
        <taxon>Neoteleostei</taxon>
        <taxon>Acanthomorphata</taxon>
        <taxon>Eupercaria</taxon>
        <taxon>Tetraodontiformes</taxon>
        <taxon>Tetradontoidea</taxon>
        <taxon>Tetraodontidae</taxon>
        <taxon>Tetraodon</taxon>
    </lineage>
</organism>
<dbReference type="HOGENOM" id="CLU_050540_0_0_1"/>
<dbReference type="GeneTree" id="ENSGT00950000183056"/>
<keyword evidence="3" id="KW-0963">Cytoplasm</keyword>
<evidence type="ECO:0000256" key="2">
    <source>
        <dbReference type="ARBA" id="ARBA00010576"/>
    </source>
</evidence>
<evidence type="ECO:0000259" key="7">
    <source>
        <dbReference type="Pfam" id="PF14160"/>
    </source>
</evidence>
<dbReference type="FunCoup" id="H3CCM5">
    <property type="interactions" value="613"/>
</dbReference>
<keyword evidence="4" id="KW-0206">Cytoskeleton</keyword>
<reference evidence="10" key="1">
    <citation type="journal article" date="2004" name="Nature">
        <title>Genome duplication in the teleost fish Tetraodon nigroviridis reveals the early vertebrate proto-karyotype.</title>
        <authorList>
            <person name="Jaillon O."/>
            <person name="Aury J.-M."/>
            <person name="Brunet F."/>
            <person name="Petit J.-L."/>
            <person name="Stange-Thomann N."/>
            <person name="Mauceli E."/>
            <person name="Bouneau L."/>
            <person name="Fischer C."/>
            <person name="Ozouf-Costaz C."/>
            <person name="Bernot A."/>
            <person name="Nicaud S."/>
            <person name="Jaffe D."/>
            <person name="Fisher S."/>
            <person name="Lutfalla G."/>
            <person name="Dossat C."/>
            <person name="Segurens B."/>
            <person name="Dasilva C."/>
            <person name="Salanoubat M."/>
            <person name="Levy M."/>
            <person name="Boudet N."/>
            <person name="Castellano S."/>
            <person name="Anthouard V."/>
            <person name="Jubin C."/>
            <person name="Castelli V."/>
            <person name="Katinka M."/>
            <person name="Vacherie B."/>
            <person name="Biemont C."/>
            <person name="Skalli Z."/>
            <person name="Cattolico L."/>
            <person name="Poulain J."/>
            <person name="De Berardinis V."/>
            <person name="Cruaud C."/>
            <person name="Duprat S."/>
            <person name="Brottier P."/>
            <person name="Coutanceau J.-P."/>
            <person name="Gouzy J."/>
            <person name="Parra G."/>
            <person name="Lardier G."/>
            <person name="Chapple C."/>
            <person name="McKernan K.J."/>
            <person name="McEwan P."/>
            <person name="Bosak S."/>
            <person name="Kellis M."/>
            <person name="Volff J.-N."/>
            <person name="Guigo R."/>
            <person name="Zody M.C."/>
            <person name="Mesirov J."/>
            <person name="Lindblad-Toh K."/>
            <person name="Birren B."/>
            <person name="Nusbaum C."/>
            <person name="Kahn D."/>
            <person name="Robinson-Rechavi M."/>
            <person name="Laudet V."/>
            <person name="Schachter V."/>
            <person name="Quetier F."/>
            <person name="Saurin W."/>
            <person name="Scarpelli C."/>
            <person name="Wincker P."/>
            <person name="Lander E.S."/>
            <person name="Weissenbach J."/>
            <person name="Roest Crollius H."/>
        </authorList>
    </citation>
    <scope>NUCLEOTIDE SEQUENCE [LARGE SCALE GENOMIC DNA]</scope>
</reference>
<feature type="region of interest" description="Disordered" evidence="6">
    <location>
        <begin position="71"/>
        <end position="131"/>
    </location>
</feature>
<sequence length="400" mass="42726">AMPTETLAPALPDSKAPGPATPFSSTVPLRILNKGPDYFRRQVEPNPKRLSAVERLEADKAKYVKSQEVINAKQEPIKPPVLAKPHSSHSLVPKRGSGIDEGGPGRGFPFKASNNNAKSESCATSSGNSKRENLNLEILKNLLNSSSSSGAASEGLAGGAKRGMSRSWTPSGSPSTSHSLRSFSHSLKVPPVGGGGRRSPHQGGNLNLSRRVLDERSRSPLPPLLTSHSSSDLLRLCNGKPLRTARSSSSSAPPLPPKPNPASLPPPTSADANLEIELGSSAARRSSLHRSKSDLSDRYARAGADVERFFNYCGLDPEELEAVGPENFARASSDIVSLNFRSASMISSDCDRSRRSSNEGLSDGGERVPYGISAVERNARVIKWLYSIKQARETQKVSHV</sequence>
<dbReference type="Ensembl" id="ENSTNIT00000006146.1">
    <property type="protein sequence ID" value="ENSTNIP00000005998.1"/>
    <property type="gene ID" value="ENSTNIG00000003411.1"/>
</dbReference>
<feature type="domain" description="Centrosome-associated FAM110 N-terminal" evidence="8">
    <location>
        <begin position="16"/>
        <end position="136"/>
    </location>
</feature>
<evidence type="ECO:0000313" key="10">
    <source>
        <dbReference type="Proteomes" id="UP000007303"/>
    </source>
</evidence>
<evidence type="ECO:0000256" key="6">
    <source>
        <dbReference type="SAM" id="MobiDB-lite"/>
    </source>
</evidence>
<dbReference type="Proteomes" id="UP000007303">
    <property type="component" value="Unassembled WGS sequence"/>
</dbReference>
<feature type="compositionally biased region" description="Low complexity" evidence="6">
    <location>
        <begin position="173"/>
        <end position="191"/>
    </location>
</feature>
<dbReference type="Pfam" id="PF14160">
    <property type="entry name" value="FAM110_C"/>
    <property type="match status" value="1"/>
</dbReference>
<accession>H3CCM5</accession>
<dbReference type="PANTHER" id="PTHR14758:SF2">
    <property type="entry name" value="PROTEIN FAM110B"/>
    <property type="match status" value="1"/>
</dbReference>
<feature type="domain" description="Centrosome-associated FAM110 C-terminal" evidence="7">
    <location>
        <begin position="285"/>
        <end position="391"/>
    </location>
</feature>
<reference evidence="9" key="2">
    <citation type="submission" date="2025-08" db="UniProtKB">
        <authorList>
            <consortium name="Ensembl"/>
        </authorList>
    </citation>
    <scope>IDENTIFICATION</scope>
</reference>
<evidence type="ECO:0000256" key="1">
    <source>
        <dbReference type="ARBA" id="ARBA00004300"/>
    </source>
</evidence>
<dbReference type="STRING" id="99883.ENSTNIP00000005998"/>
<feature type="region of interest" description="Disordered" evidence="6">
    <location>
        <begin position="147"/>
        <end position="212"/>
    </location>
</feature>
<evidence type="ECO:0000256" key="5">
    <source>
        <dbReference type="ARBA" id="ARBA00039346"/>
    </source>
</evidence>
<protein>
    <recommendedName>
        <fullName evidence="5">Protein FAM110B</fullName>
    </recommendedName>
</protein>
<proteinExistence type="inferred from homology"/>
<feature type="compositionally biased region" description="Low complexity" evidence="6">
    <location>
        <begin position="242"/>
        <end position="252"/>
    </location>
</feature>
<reference evidence="9" key="3">
    <citation type="submission" date="2025-09" db="UniProtKB">
        <authorList>
            <consortium name="Ensembl"/>
        </authorList>
    </citation>
    <scope>IDENTIFICATION</scope>
</reference>
<dbReference type="InterPro" id="IPR025740">
    <property type="entry name" value="FAM110"/>
</dbReference>
<dbReference type="Pfam" id="PF14161">
    <property type="entry name" value="FAM110_N"/>
    <property type="match status" value="1"/>
</dbReference>
<dbReference type="InParanoid" id="H3CCM5"/>
<name>H3CCM5_TETNG</name>
<evidence type="ECO:0000256" key="3">
    <source>
        <dbReference type="ARBA" id="ARBA00022490"/>
    </source>
</evidence>
<dbReference type="PANTHER" id="PTHR14758">
    <property type="entry name" value="AGAP005440-PA"/>
    <property type="match status" value="1"/>
</dbReference>
<dbReference type="OMA" id="IASMKSP"/>
<evidence type="ECO:0000256" key="4">
    <source>
        <dbReference type="ARBA" id="ARBA00023212"/>
    </source>
</evidence>
<keyword evidence="10" id="KW-1185">Reference proteome</keyword>
<comment type="similarity">
    <text evidence="2">Belongs to the FAM110 family.</text>
</comment>
<feature type="region of interest" description="Disordered" evidence="6">
    <location>
        <begin position="1"/>
        <end position="28"/>
    </location>
</feature>
<dbReference type="InterPro" id="IPR025739">
    <property type="entry name" value="FAM110_N"/>
</dbReference>
<dbReference type="GO" id="GO:0005813">
    <property type="term" value="C:centrosome"/>
    <property type="evidence" value="ECO:0007669"/>
    <property type="project" value="UniProtKB-SubCell"/>
</dbReference>